<dbReference type="Proteomes" id="UP000242637">
    <property type="component" value="Chromosome 1"/>
</dbReference>
<dbReference type="SUPFAM" id="SSF103196">
    <property type="entry name" value="Roadblock/LC7 domain"/>
    <property type="match status" value="1"/>
</dbReference>
<feature type="domain" description="Roadblock/LAMTOR2" evidence="1">
    <location>
        <begin position="7"/>
        <end position="96"/>
    </location>
</feature>
<name>A0A239VIK9_9MICO</name>
<reference evidence="2 4" key="1">
    <citation type="submission" date="2017-06" db="EMBL/GenBank/DDBJ databases">
        <authorList>
            <consortium name="Pathogen Informatics"/>
        </authorList>
    </citation>
    <scope>NUCLEOTIDE SEQUENCE [LARGE SCALE GENOMIC DNA]</scope>
    <source>
        <strain evidence="2 4">NCTC13039</strain>
    </source>
</reference>
<dbReference type="Proteomes" id="UP000254118">
    <property type="component" value="Unassembled WGS sequence"/>
</dbReference>
<reference evidence="3 5" key="2">
    <citation type="submission" date="2018-06" db="EMBL/GenBank/DDBJ databases">
        <authorList>
            <consortium name="Pathogen Informatics"/>
            <person name="Doyle S."/>
        </authorList>
    </citation>
    <scope>NUCLEOTIDE SEQUENCE [LARGE SCALE GENOMIC DNA]</scope>
    <source>
        <strain evidence="3 5">NCTC7915</strain>
    </source>
</reference>
<dbReference type="AlphaFoldDB" id="A0A239VIK9"/>
<dbReference type="RefSeq" id="WP_028327842.1">
    <property type="nucleotide sequence ID" value="NZ_JAAFNI010000001.1"/>
</dbReference>
<protein>
    <submittedName>
        <fullName evidence="2">Roadblock/LC7 domain</fullName>
    </submittedName>
</protein>
<evidence type="ECO:0000313" key="2">
    <source>
        <dbReference type="EMBL" id="SNV22027.1"/>
    </source>
</evidence>
<keyword evidence="4" id="KW-1185">Reference proteome</keyword>
<dbReference type="InterPro" id="IPR004942">
    <property type="entry name" value="Roadblock/LAMTOR2_dom"/>
</dbReference>
<dbReference type="Pfam" id="PF03259">
    <property type="entry name" value="Robl_LC7"/>
    <property type="match status" value="1"/>
</dbReference>
<evidence type="ECO:0000313" key="5">
    <source>
        <dbReference type="Proteomes" id="UP000254118"/>
    </source>
</evidence>
<accession>A0A239VIK9</accession>
<evidence type="ECO:0000259" key="1">
    <source>
        <dbReference type="SMART" id="SM00960"/>
    </source>
</evidence>
<dbReference type="InterPro" id="IPR053141">
    <property type="entry name" value="Mycobact_SerProt_Inhib_Rv3364c"/>
</dbReference>
<evidence type="ECO:0000313" key="3">
    <source>
        <dbReference type="EMBL" id="STD07356.1"/>
    </source>
</evidence>
<dbReference type="EMBL" id="LT906453">
    <property type="protein sequence ID" value="SNV22027.1"/>
    <property type="molecule type" value="Genomic_DNA"/>
</dbReference>
<dbReference type="STRING" id="1121387.GCA_000429885_01883"/>
<dbReference type="KEGG" id="dco:SAMEA4475696_1426"/>
<dbReference type="GeneID" id="63460636"/>
<dbReference type="EMBL" id="UFYA01000001">
    <property type="protein sequence ID" value="STD07356.1"/>
    <property type="molecule type" value="Genomic_DNA"/>
</dbReference>
<sequence length="121" mass="12612">MSRQEELSLIIANVRASIPELQSVMVASVDGLAIAHDLPENEAERMAAMAATALGLGERISERSTLGELAEGVIRGRNGYIIVYPAGENAVLALAGPSDSNLGLMRIEARAASAKIGALLD</sequence>
<dbReference type="PANTHER" id="PTHR36222">
    <property type="entry name" value="SERINE PROTEASE INHIBITOR RV3364C"/>
    <property type="match status" value="1"/>
</dbReference>
<evidence type="ECO:0000313" key="4">
    <source>
        <dbReference type="Proteomes" id="UP000242637"/>
    </source>
</evidence>
<proteinExistence type="predicted"/>
<dbReference type="SMART" id="SM00960">
    <property type="entry name" value="Robl_LC7"/>
    <property type="match status" value="1"/>
</dbReference>
<organism evidence="2 4">
    <name type="scientific">Dermatophilus congolensis</name>
    <dbReference type="NCBI Taxonomy" id="1863"/>
    <lineage>
        <taxon>Bacteria</taxon>
        <taxon>Bacillati</taxon>
        <taxon>Actinomycetota</taxon>
        <taxon>Actinomycetes</taxon>
        <taxon>Micrococcales</taxon>
        <taxon>Dermatophilaceae</taxon>
        <taxon>Dermatophilus</taxon>
    </lineage>
</organism>
<gene>
    <name evidence="3" type="ORF">NCTC7915_00795</name>
    <name evidence="2" type="ORF">SAMEA4475696_01426</name>
</gene>
<dbReference type="PANTHER" id="PTHR36222:SF1">
    <property type="entry name" value="SERINE PROTEASE INHIBITOR RV3364C"/>
    <property type="match status" value="1"/>
</dbReference>
<dbReference type="Gene3D" id="3.30.450.30">
    <property type="entry name" value="Dynein light chain 2a, cytoplasmic"/>
    <property type="match status" value="1"/>
</dbReference>